<dbReference type="PANTHER" id="PTHR10039">
    <property type="entry name" value="AMELOGENIN"/>
    <property type="match status" value="1"/>
</dbReference>
<keyword evidence="1" id="KW-0677">Repeat</keyword>
<dbReference type="SUPFAM" id="SSF52540">
    <property type="entry name" value="P-loop containing nucleoside triphosphate hydrolases"/>
    <property type="match status" value="1"/>
</dbReference>
<sequence>MSSNTPKSHKDYTIGWICALPKEQTAAISMLDARHPDLPKSGPSKDTNAYTLGSIGSHNVAITCLPMKCYGTNQAAKSAAHMLSTFPSIRIGFMVGIGAGVPPKVGLGDVVISTEWTQWDFGKANKDGVFEHINKRYYPPEELLSAMSKLKSEHDLWGMKIQQYLEDFRFNNPGLAAKYTTIGGEGQVGKDYAGESENPNLAAHNDLRVHYGLIASGNQVVKDAQLRDSIDDRLKNEVLCIEMEAAGLVGFPAVVLRGICDYADSIKNDLWQEYAALRAAICAKELLKCIPPSSTEIASSQDLKSVLMEVTKLKHLTEEFERKHNLAEESETNRKIANWLTTIDYRSQQGDFFNRRQPGTGEWLLNSPEYQNWLNAAKQILFCPGIPGAGKTILSSIVIDNVVDRFSLDTSVGIAYIYFNFKGSSQLQADDLFLSLLKQLTISQPSLPDCVRKVHNEYQISCKPPRKTILATLHNVIALCSRVFILVDALDECPSESILSIFLEELFNMHRTYGINIFATSRYISNIQDKFSGTGSSVRFEVRASDEDVRSFLEGQISQLGTKALKINKEMIKERISKAAQGMFLLAQLYFESIQNKPTLKKIKAALDSLPSGGRVYDTAYENIMDRIAEKCNAELNNMANQVLAWITCAARPLTTAEIQHAIALELDETEIKELEPGEYQFDPDNIPEIDDLVSLCCGLITVDVESDVVRLIHYTAQEYFERNRPFWFPQAHSDIAKICIIYLSLETFEEGPSLDREQFNERLWQNALYDYAVMNWGYHARESLAEDACSMVAETTCSGTPKSTRREISWFTKEIGLLPLIIRFLRKVNIRCSYVQAMFADKRWPWRVDRFPSDMPGLHVAAYLGLNQVIKELLMDQATDINTKSIGGIYSYYYERGRDGTPLAWALYGEREETAKMLLERGAEVNAKDECSLIALGLAAENGYEDIVKLLLERGKETNLIACNNPPAFVPLLLATSRRHRRIIRLLIDTGADINATSPFGETALILATGNILHDIDEEIVEYLINRGAYVNTLDDFNKTALINAIFRNNRQIMRLLLNNGAVIDCESQHAIGVRHLALVQAVKAEDEEIVGLLLNAGVGAKHNVCPHAQVLKAAVLQGNCGILKLLLDNGGDTEARNEGRKTLLSVALESAPGNEEIVKLLLTRGADIEAEDADGRTPLSIAREAAKKGYQDGHDHEKILKMLLEKRAEMEDAGTPSEGEAETEGTLVVDIIGGKKREATELPEGGSKKLRLEGDCSHEELASNSSC</sequence>
<dbReference type="InterPro" id="IPR036770">
    <property type="entry name" value="Ankyrin_rpt-contain_sf"/>
</dbReference>
<evidence type="ECO:0000259" key="4">
    <source>
        <dbReference type="Pfam" id="PF22939"/>
    </source>
</evidence>
<dbReference type="InterPro" id="IPR056884">
    <property type="entry name" value="NPHP3-like_N"/>
</dbReference>
<dbReference type="Gene3D" id="3.40.50.1580">
    <property type="entry name" value="Nucleoside phosphorylase domain"/>
    <property type="match status" value="1"/>
</dbReference>
<evidence type="ECO:0000259" key="3">
    <source>
        <dbReference type="Pfam" id="PF01048"/>
    </source>
</evidence>
<dbReference type="EMBL" id="JAVHNR010000002">
    <property type="protein sequence ID" value="KAK6351352.1"/>
    <property type="molecule type" value="Genomic_DNA"/>
</dbReference>
<dbReference type="SUPFAM" id="SSF48403">
    <property type="entry name" value="Ankyrin repeat"/>
    <property type="match status" value="1"/>
</dbReference>
<dbReference type="GO" id="GO:0009116">
    <property type="term" value="P:nucleoside metabolic process"/>
    <property type="evidence" value="ECO:0007669"/>
    <property type="project" value="InterPro"/>
</dbReference>
<comment type="caution">
    <text evidence="6">The sequence shown here is derived from an EMBL/GenBank/DDBJ whole genome shotgun (WGS) entry which is preliminary data.</text>
</comment>
<protein>
    <recommendedName>
        <fullName evidence="8">Nucleoside phosphorylase domain-containing protein</fullName>
    </recommendedName>
</protein>
<dbReference type="Pfam" id="PF22939">
    <property type="entry name" value="WHD_GPIID"/>
    <property type="match status" value="1"/>
</dbReference>
<dbReference type="GO" id="GO:0003824">
    <property type="term" value="F:catalytic activity"/>
    <property type="evidence" value="ECO:0007669"/>
    <property type="project" value="InterPro"/>
</dbReference>
<evidence type="ECO:0000259" key="5">
    <source>
        <dbReference type="Pfam" id="PF24883"/>
    </source>
</evidence>
<dbReference type="Pfam" id="PF24883">
    <property type="entry name" value="NPHP3_N"/>
    <property type="match status" value="1"/>
</dbReference>
<dbReference type="InterPro" id="IPR027417">
    <property type="entry name" value="P-loop_NTPase"/>
</dbReference>
<reference evidence="6 7" key="1">
    <citation type="submission" date="2019-10" db="EMBL/GenBank/DDBJ databases">
        <authorList>
            <person name="Palmer J.M."/>
        </authorList>
    </citation>
    <scope>NUCLEOTIDE SEQUENCE [LARGE SCALE GENOMIC DNA]</scope>
    <source>
        <strain evidence="6 7">TWF718</strain>
    </source>
</reference>
<dbReference type="PANTHER" id="PTHR10039:SF15">
    <property type="entry name" value="NACHT DOMAIN-CONTAINING PROTEIN"/>
    <property type="match status" value="1"/>
</dbReference>
<dbReference type="Proteomes" id="UP001313282">
    <property type="component" value="Unassembled WGS sequence"/>
</dbReference>
<gene>
    <name evidence="6" type="ORF">TWF718_004515</name>
</gene>
<feature type="repeat" description="ANK" evidence="2">
    <location>
        <begin position="899"/>
        <end position="931"/>
    </location>
</feature>
<dbReference type="Gene3D" id="3.40.50.300">
    <property type="entry name" value="P-loop containing nucleotide triphosphate hydrolases"/>
    <property type="match status" value="1"/>
</dbReference>
<dbReference type="Gene3D" id="1.25.40.20">
    <property type="entry name" value="Ankyrin repeat-containing domain"/>
    <property type="match status" value="1"/>
</dbReference>
<dbReference type="Pfam" id="PF01048">
    <property type="entry name" value="PNP_UDP_1"/>
    <property type="match status" value="1"/>
</dbReference>
<feature type="repeat" description="ANK" evidence="2">
    <location>
        <begin position="1001"/>
        <end position="1037"/>
    </location>
</feature>
<feature type="domain" description="Nucleoside phosphorylase" evidence="3">
    <location>
        <begin position="14"/>
        <end position="283"/>
    </location>
</feature>
<keyword evidence="2" id="KW-0040">ANK repeat</keyword>
<evidence type="ECO:0000313" key="6">
    <source>
        <dbReference type="EMBL" id="KAK6351352.1"/>
    </source>
</evidence>
<evidence type="ECO:0000256" key="1">
    <source>
        <dbReference type="ARBA" id="ARBA00022737"/>
    </source>
</evidence>
<dbReference type="Pfam" id="PF00023">
    <property type="entry name" value="Ank"/>
    <property type="match status" value="1"/>
</dbReference>
<feature type="domain" description="GPI inositol-deacylase winged helix" evidence="4">
    <location>
        <begin position="632"/>
        <end position="722"/>
    </location>
</feature>
<dbReference type="InterPro" id="IPR002110">
    <property type="entry name" value="Ankyrin_rpt"/>
</dbReference>
<keyword evidence="7" id="KW-1185">Reference proteome</keyword>
<evidence type="ECO:0000256" key="2">
    <source>
        <dbReference type="PROSITE-ProRule" id="PRU00023"/>
    </source>
</evidence>
<accession>A0AAN8N2U1</accession>
<dbReference type="PROSITE" id="PS50297">
    <property type="entry name" value="ANK_REP_REGION"/>
    <property type="match status" value="2"/>
</dbReference>
<dbReference type="PROSITE" id="PS50088">
    <property type="entry name" value="ANK_REPEAT"/>
    <property type="match status" value="4"/>
</dbReference>
<feature type="domain" description="Nephrocystin 3-like N-terminal" evidence="5">
    <location>
        <begin position="359"/>
        <end position="522"/>
    </location>
</feature>
<feature type="repeat" description="ANK" evidence="2">
    <location>
        <begin position="968"/>
        <end position="1000"/>
    </location>
</feature>
<evidence type="ECO:0000313" key="7">
    <source>
        <dbReference type="Proteomes" id="UP001313282"/>
    </source>
</evidence>
<dbReference type="SMART" id="SM00248">
    <property type="entry name" value="ANK"/>
    <property type="match status" value="10"/>
</dbReference>
<dbReference type="Pfam" id="PF12796">
    <property type="entry name" value="Ank_2"/>
    <property type="match status" value="2"/>
</dbReference>
<dbReference type="InterPro" id="IPR035994">
    <property type="entry name" value="Nucleoside_phosphorylase_sf"/>
</dbReference>
<proteinExistence type="predicted"/>
<dbReference type="AlphaFoldDB" id="A0AAN8N2U1"/>
<dbReference type="SUPFAM" id="SSF53167">
    <property type="entry name" value="Purine and uridine phosphorylases"/>
    <property type="match status" value="1"/>
</dbReference>
<dbReference type="InterPro" id="IPR000845">
    <property type="entry name" value="Nucleoside_phosphorylase_d"/>
</dbReference>
<dbReference type="InterPro" id="IPR054471">
    <property type="entry name" value="GPIID_WHD"/>
</dbReference>
<feature type="repeat" description="ANK" evidence="2">
    <location>
        <begin position="1141"/>
        <end position="1175"/>
    </location>
</feature>
<organism evidence="6 7">
    <name type="scientific">Orbilia javanica</name>
    <dbReference type="NCBI Taxonomy" id="47235"/>
    <lineage>
        <taxon>Eukaryota</taxon>
        <taxon>Fungi</taxon>
        <taxon>Dikarya</taxon>
        <taxon>Ascomycota</taxon>
        <taxon>Pezizomycotina</taxon>
        <taxon>Orbiliomycetes</taxon>
        <taxon>Orbiliales</taxon>
        <taxon>Orbiliaceae</taxon>
        <taxon>Orbilia</taxon>
    </lineage>
</organism>
<name>A0AAN8N2U1_9PEZI</name>
<evidence type="ECO:0008006" key="8">
    <source>
        <dbReference type="Google" id="ProtNLM"/>
    </source>
</evidence>